<dbReference type="Pfam" id="PF13639">
    <property type="entry name" value="zf-RING_2"/>
    <property type="match status" value="1"/>
</dbReference>
<dbReference type="eggNOG" id="KOG0828">
    <property type="taxonomic scope" value="Eukaryota"/>
</dbReference>
<dbReference type="InterPro" id="IPR001841">
    <property type="entry name" value="Znf_RING"/>
</dbReference>
<evidence type="ECO:0000256" key="8">
    <source>
        <dbReference type="ARBA" id="ARBA00022729"/>
    </source>
</evidence>
<evidence type="ECO:0000256" key="12">
    <source>
        <dbReference type="ARBA" id="ARBA00022989"/>
    </source>
</evidence>
<evidence type="ECO:0000256" key="2">
    <source>
        <dbReference type="ARBA" id="ARBA00004127"/>
    </source>
</evidence>
<dbReference type="GeneID" id="20081519"/>
<dbReference type="Gene3D" id="3.30.40.10">
    <property type="entry name" value="Zinc/RING finger domain, C3HC4 (zinc finger)"/>
    <property type="match status" value="1"/>
</dbReference>
<dbReference type="STRING" id="157072.A0A024UCF6"/>
<evidence type="ECO:0000256" key="11">
    <source>
        <dbReference type="ARBA" id="ARBA00022833"/>
    </source>
</evidence>
<evidence type="ECO:0000256" key="15">
    <source>
        <dbReference type="SAM" id="Phobius"/>
    </source>
</evidence>
<keyword evidence="10" id="KW-0833">Ubl conjugation pathway</keyword>
<dbReference type="PANTHER" id="PTHR22763">
    <property type="entry name" value="RING ZINC FINGER PROTEIN"/>
    <property type="match status" value="1"/>
</dbReference>
<keyword evidence="9 14" id="KW-0863">Zinc-finger</keyword>
<keyword evidence="13 15" id="KW-0472">Membrane</keyword>
<evidence type="ECO:0000256" key="13">
    <source>
        <dbReference type="ARBA" id="ARBA00023136"/>
    </source>
</evidence>
<evidence type="ECO:0000256" key="1">
    <source>
        <dbReference type="ARBA" id="ARBA00000900"/>
    </source>
</evidence>
<feature type="transmembrane region" description="Helical" evidence="15">
    <location>
        <begin position="396"/>
        <end position="419"/>
    </location>
</feature>
<accession>A0A024UCF6</accession>
<name>A0A024UCF6_9STRA</name>
<evidence type="ECO:0000256" key="3">
    <source>
        <dbReference type="ARBA" id="ARBA00004906"/>
    </source>
</evidence>
<dbReference type="EC" id="2.3.2.27" evidence="4"/>
<keyword evidence="6 15" id="KW-0812">Transmembrane</keyword>
<dbReference type="SUPFAM" id="SSF57850">
    <property type="entry name" value="RING/U-box"/>
    <property type="match status" value="1"/>
</dbReference>
<dbReference type="EMBL" id="KI913958">
    <property type="protein sequence ID" value="ETW04106.1"/>
    <property type="molecule type" value="Genomic_DNA"/>
</dbReference>
<dbReference type="GO" id="GO:0012505">
    <property type="term" value="C:endomembrane system"/>
    <property type="evidence" value="ECO:0007669"/>
    <property type="project" value="UniProtKB-SubCell"/>
</dbReference>
<evidence type="ECO:0000256" key="10">
    <source>
        <dbReference type="ARBA" id="ARBA00022786"/>
    </source>
</evidence>
<evidence type="ECO:0000256" key="9">
    <source>
        <dbReference type="ARBA" id="ARBA00022771"/>
    </source>
</evidence>
<evidence type="ECO:0000256" key="7">
    <source>
        <dbReference type="ARBA" id="ARBA00022723"/>
    </source>
</evidence>
<dbReference type="InterPro" id="IPR050731">
    <property type="entry name" value="HRD1_E3_ubiq-ligases"/>
</dbReference>
<keyword evidence="8" id="KW-0732">Signal</keyword>
<evidence type="ECO:0000256" key="6">
    <source>
        <dbReference type="ARBA" id="ARBA00022692"/>
    </source>
</evidence>
<proteinExistence type="predicted"/>
<dbReference type="GO" id="GO:0043161">
    <property type="term" value="P:proteasome-mediated ubiquitin-dependent protein catabolic process"/>
    <property type="evidence" value="ECO:0007669"/>
    <property type="project" value="TreeGrafter"/>
</dbReference>
<protein>
    <recommendedName>
        <fullName evidence="4">RING-type E3 ubiquitin transferase</fullName>
        <ecNumber evidence="4">2.3.2.27</ecNumber>
    </recommendedName>
</protein>
<dbReference type="InterPro" id="IPR021319">
    <property type="entry name" value="DUF2921"/>
</dbReference>
<keyword evidence="5" id="KW-0808">Transferase</keyword>
<evidence type="ECO:0000259" key="16">
    <source>
        <dbReference type="PROSITE" id="PS50089"/>
    </source>
</evidence>
<gene>
    <name evidence="17" type="ORF">H310_04469</name>
</gene>
<dbReference type="GO" id="GO:0008270">
    <property type="term" value="F:zinc ion binding"/>
    <property type="evidence" value="ECO:0007669"/>
    <property type="project" value="UniProtKB-KW"/>
</dbReference>
<comment type="catalytic activity">
    <reaction evidence="1">
        <text>S-ubiquitinyl-[E2 ubiquitin-conjugating enzyme]-L-cysteine + [acceptor protein]-L-lysine = [E2 ubiquitin-conjugating enzyme]-L-cysteine + N(6)-ubiquitinyl-[acceptor protein]-L-lysine.</text>
        <dbReference type="EC" id="2.3.2.27"/>
    </reaction>
</comment>
<keyword evidence="12 15" id="KW-1133">Transmembrane helix</keyword>
<dbReference type="AlphaFoldDB" id="A0A024UCF6"/>
<feature type="transmembrane region" description="Helical" evidence="15">
    <location>
        <begin position="476"/>
        <end position="495"/>
    </location>
</feature>
<keyword evidence="7" id="KW-0479">Metal-binding</keyword>
<dbReference type="SMART" id="SM00184">
    <property type="entry name" value="RING"/>
    <property type="match status" value="1"/>
</dbReference>
<sequence length="690" mass="77880">MRNDAVILVYAGQSGNNNGGSGGGGQPPGLMILGREEQEYQMNMQRNRLQRLLSTTIFVCFFLLFLDGNTQQTRMRNAGPSIADKWPFTDNATERATQIRYFLSLLDSERQLRHPGQIIVEDNITGVYKGEWVTMSKTAYQAEQAMHEANRSVHPAYRPYYGSGAASNTTHIAGSADVATVSNSGILWLILSEKPSPVNEVNKDIAYVVGQAIMHDEMLAMTILPVQGVFLRRVGRLTLFGNIPESSVDLVYPSYTAADTNSSTIGGLDIDDDEEDEMHFEVSPPRYNPFTGSNQRLRTGGGFPTQREQCVYTLDFEVDRNLIKPGDVNSVGAVSGIAGSDVCGLYWRANATFVEENFNTFYTKASGYAIMMALLCLAQIYLLLKQLQVSSTQAAAAKVSLVTVGAQAVVDSYLCLLHLTTGIVAQHIFTLFATVSFFQLIIFSIFEMRFLLLIWKARRPQQFTEGWNVMRRELTTLYSRFYISLLVGLCVIYYGWPWMQVLVVIASSFWVPQIVHNVHREVRNPLDNGYVVGMSMTRLFLPLYLYGCPNNFLTAMPIFPLQYHPHLCVGLVVWMTAQVAVLFLQRYWGPRFFVPAMFLPVKYNYERRMDPDQLSLLRVNQGDELDCVICMVRAARVEDHGLTHAQVELDMEARDYMIAPCDHVFHRPCLQEWMQVKMECPTCRSVLPEP</sequence>
<feature type="transmembrane region" description="Helical" evidence="15">
    <location>
        <begin position="563"/>
        <end position="584"/>
    </location>
</feature>
<evidence type="ECO:0000313" key="17">
    <source>
        <dbReference type="EMBL" id="ETW04106.1"/>
    </source>
</evidence>
<evidence type="ECO:0000256" key="5">
    <source>
        <dbReference type="ARBA" id="ARBA00022679"/>
    </source>
</evidence>
<dbReference type="GO" id="GO:0061630">
    <property type="term" value="F:ubiquitin protein ligase activity"/>
    <property type="evidence" value="ECO:0007669"/>
    <property type="project" value="UniProtKB-EC"/>
</dbReference>
<feature type="transmembrane region" description="Helical" evidence="15">
    <location>
        <begin position="365"/>
        <end position="384"/>
    </location>
</feature>
<dbReference type="PROSITE" id="PS50089">
    <property type="entry name" value="ZF_RING_2"/>
    <property type="match status" value="1"/>
</dbReference>
<dbReference type="RefSeq" id="XP_008867062.1">
    <property type="nucleotide sequence ID" value="XM_008868840.1"/>
</dbReference>
<organism evidence="17">
    <name type="scientific">Aphanomyces invadans</name>
    <dbReference type="NCBI Taxonomy" id="157072"/>
    <lineage>
        <taxon>Eukaryota</taxon>
        <taxon>Sar</taxon>
        <taxon>Stramenopiles</taxon>
        <taxon>Oomycota</taxon>
        <taxon>Saprolegniomycetes</taxon>
        <taxon>Saprolegniales</taxon>
        <taxon>Verrucalvaceae</taxon>
        <taxon>Aphanomyces</taxon>
    </lineage>
</organism>
<comment type="subcellular location">
    <subcellularLocation>
        <location evidence="2">Endomembrane system</location>
        <topology evidence="2">Multi-pass membrane protein</topology>
    </subcellularLocation>
</comment>
<evidence type="ECO:0000256" key="14">
    <source>
        <dbReference type="PROSITE-ProRule" id="PRU00175"/>
    </source>
</evidence>
<evidence type="ECO:0000256" key="4">
    <source>
        <dbReference type="ARBA" id="ARBA00012483"/>
    </source>
</evidence>
<keyword evidence="11" id="KW-0862">Zinc</keyword>
<feature type="domain" description="RING-type" evidence="16">
    <location>
        <begin position="627"/>
        <end position="684"/>
    </location>
</feature>
<dbReference type="OrthoDB" id="9984778at2759"/>
<feature type="transmembrane region" description="Helical" evidence="15">
    <location>
        <begin position="431"/>
        <end position="455"/>
    </location>
</feature>
<dbReference type="InterPro" id="IPR013083">
    <property type="entry name" value="Znf_RING/FYVE/PHD"/>
</dbReference>
<comment type="pathway">
    <text evidence="3">Protein modification; protein ubiquitination.</text>
</comment>
<dbReference type="PANTHER" id="PTHR22763:SF162">
    <property type="entry name" value="TRANSMEMBRANE E3 UBIQUITIN-PROTEIN LIGASE 1"/>
    <property type="match status" value="1"/>
</dbReference>
<reference evidence="17" key="1">
    <citation type="submission" date="2013-12" db="EMBL/GenBank/DDBJ databases">
        <title>The Genome Sequence of Aphanomyces invadans NJM9701.</title>
        <authorList>
            <consortium name="The Broad Institute Genomics Platform"/>
            <person name="Russ C."/>
            <person name="Tyler B."/>
            <person name="van West P."/>
            <person name="Dieguez-Uribeondo J."/>
            <person name="Young S.K."/>
            <person name="Zeng Q."/>
            <person name="Gargeya S."/>
            <person name="Fitzgerald M."/>
            <person name="Abouelleil A."/>
            <person name="Alvarado L."/>
            <person name="Chapman S.B."/>
            <person name="Gainer-Dewar J."/>
            <person name="Goldberg J."/>
            <person name="Griggs A."/>
            <person name="Gujja S."/>
            <person name="Hansen M."/>
            <person name="Howarth C."/>
            <person name="Imamovic A."/>
            <person name="Ireland A."/>
            <person name="Larimer J."/>
            <person name="McCowan C."/>
            <person name="Murphy C."/>
            <person name="Pearson M."/>
            <person name="Poon T.W."/>
            <person name="Priest M."/>
            <person name="Roberts A."/>
            <person name="Saif S."/>
            <person name="Shea T."/>
            <person name="Sykes S."/>
            <person name="Wortman J."/>
            <person name="Nusbaum C."/>
            <person name="Birren B."/>
        </authorList>
    </citation>
    <scope>NUCLEOTIDE SEQUENCE [LARGE SCALE GENOMIC DNA]</scope>
    <source>
        <strain evidence="17">NJM9701</strain>
    </source>
</reference>
<dbReference type="VEuPathDB" id="FungiDB:H310_04469"/>
<dbReference type="Pfam" id="PF11145">
    <property type="entry name" value="DUF2921"/>
    <property type="match status" value="1"/>
</dbReference>
<feature type="transmembrane region" description="Helical" evidence="15">
    <location>
        <begin position="49"/>
        <end position="66"/>
    </location>
</feature>